<name>A0A8J5PMQ4_FUSOX</name>
<sequence length="131" mass="14613">MLFNINVRMFDQITQASSKDTNGQALRQLAAFHLNNTLILWWPYNLLSRHQPFHADSFNNIRTITDQGELVPCFTVTVAGVKTSAPDVGSVYGPLEISGVNLCHEGTPRELEAFLVDSAGWNKYGEDTVRC</sequence>
<proteinExistence type="predicted"/>
<dbReference type="Proteomes" id="UP000694050">
    <property type="component" value="Unassembled WGS sequence"/>
</dbReference>
<dbReference type="EMBL" id="JAELUQ010000001">
    <property type="protein sequence ID" value="KAG7422477.1"/>
    <property type="molecule type" value="Genomic_DNA"/>
</dbReference>
<organism evidence="1 2">
    <name type="scientific">Fusarium oxysporum f. sp. rapae</name>
    <dbReference type="NCBI Taxonomy" id="485398"/>
    <lineage>
        <taxon>Eukaryota</taxon>
        <taxon>Fungi</taxon>
        <taxon>Dikarya</taxon>
        <taxon>Ascomycota</taxon>
        <taxon>Pezizomycotina</taxon>
        <taxon>Sordariomycetes</taxon>
        <taxon>Hypocreomycetidae</taxon>
        <taxon>Hypocreales</taxon>
        <taxon>Nectriaceae</taxon>
        <taxon>Fusarium</taxon>
        <taxon>Fusarium oxysporum species complex</taxon>
    </lineage>
</organism>
<dbReference type="AlphaFoldDB" id="A0A8J5PMQ4"/>
<accession>A0A8J5PMQ4</accession>
<protein>
    <submittedName>
        <fullName evidence="1">Uncharacterized protein</fullName>
    </submittedName>
</protein>
<comment type="caution">
    <text evidence="1">The sequence shown here is derived from an EMBL/GenBank/DDBJ whole genome shotgun (WGS) entry which is preliminary data.</text>
</comment>
<gene>
    <name evidence="1" type="ORF">Forpe1208_v000702</name>
</gene>
<evidence type="ECO:0000313" key="2">
    <source>
        <dbReference type="Proteomes" id="UP000694050"/>
    </source>
</evidence>
<evidence type="ECO:0000313" key="1">
    <source>
        <dbReference type="EMBL" id="KAG7422477.1"/>
    </source>
</evidence>
<reference evidence="1" key="1">
    <citation type="submission" date="2021-04" db="EMBL/GenBank/DDBJ databases">
        <title>First draft genome resource for Brassicaceae pathogens Fusarium oxysporum f. sp. raphani and Fusarium oxysporum f. sp. rapae.</title>
        <authorList>
            <person name="Asai S."/>
        </authorList>
    </citation>
    <scope>NUCLEOTIDE SEQUENCE</scope>
    <source>
        <strain evidence="1">Tf1208</strain>
    </source>
</reference>